<keyword evidence="2" id="KW-0732">Signal</keyword>
<proteinExistence type="predicted"/>
<protein>
    <recommendedName>
        <fullName evidence="5">DUF732 domain-containing protein</fullName>
    </recommendedName>
</protein>
<feature type="region of interest" description="Disordered" evidence="1">
    <location>
        <begin position="23"/>
        <end position="49"/>
    </location>
</feature>
<dbReference type="PROSITE" id="PS51257">
    <property type="entry name" value="PROKAR_LIPOPROTEIN"/>
    <property type="match status" value="1"/>
</dbReference>
<feature type="chain" id="PRO_5047151936" description="DUF732 domain-containing protein" evidence="2">
    <location>
        <begin position="22"/>
        <end position="121"/>
    </location>
</feature>
<evidence type="ECO:0000256" key="1">
    <source>
        <dbReference type="SAM" id="MobiDB-lite"/>
    </source>
</evidence>
<evidence type="ECO:0000256" key="2">
    <source>
        <dbReference type="SAM" id="SignalP"/>
    </source>
</evidence>
<evidence type="ECO:0000313" key="4">
    <source>
        <dbReference type="Proteomes" id="UP000320717"/>
    </source>
</evidence>
<sequence>MRPKFLSLLAVSVLALVGCSAAEPAKAPESSPAAVVSDSPKPTLKKTETANPNAVVEEKFAKFAVLRAEMNGVKKAPKSSDTIEALYDLCESGKPINVSSSEDLNRNLTVIGEDTYCDMLK</sequence>
<dbReference type="Proteomes" id="UP000320717">
    <property type="component" value="Chromosome"/>
</dbReference>
<keyword evidence="4" id="KW-1185">Reference proteome</keyword>
<accession>A0ABX5Y461</accession>
<dbReference type="EMBL" id="CP042260">
    <property type="protein sequence ID" value="QDY64883.1"/>
    <property type="molecule type" value="Genomic_DNA"/>
</dbReference>
<reference evidence="3 4" key="1">
    <citation type="submission" date="2019-07" db="EMBL/GenBank/DDBJ databases">
        <title>Complete Genome Sequence of drought tolerant Plant Growth-Promoting Rhizobacterium Glutamicibacter halophytocola DR408.</title>
        <authorList>
            <person name="Nishu S.D."/>
            <person name="Lee T.K."/>
        </authorList>
    </citation>
    <scope>NUCLEOTIDE SEQUENCE [LARGE SCALE GENOMIC DNA]</scope>
    <source>
        <strain evidence="3 4">DR408</strain>
    </source>
</reference>
<name>A0ABX5Y461_9MICC</name>
<feature type="compositionally biased region" description="Low complexity" evidence="1">
    <location>
        <begin position="23"/>
        <end position="42"/>
    </location>
</feature>
<feature type="signal peptide" evidence="2">
    <location>
        <begin position="1"/>
        <end position="21"/>
    </location>
</feature>
<evidence type="ECO:0008006" key="5">
    <source>
        <dbReference type="Google" id="ProtNLM"/>
    </source>
</evidence>
<gene>
    <name evidence="3" type="ORF">FQA45_00340</name>
</gene>
<evidence type="ECO:0000313" key="3">
    <source>
        <dbReference type="EMBL" id="QDY64883.1"/>
    </source>
</evidence>
<dbReference type="RefSeq" id="WP_146274828.1">
    <property type="nucleotide sequence ID" value="NZ_CP042260.1"/>
</dbReference>
<organism evidence="3 4">
    <name type="scientific">Glutamicibacter halophytocola</name>
    <dbReference type="NCBI Taxonomy" id="1933880"/>
    <lineage>
        <taxon>Bacteria</taxon>
        <taxon>Bacillati</taxon>
        <taxon>Actinomycetota</taxon>
        <taxon>Actinomycetes</taxon>
        <taxon>Micrococcales</taxon>
        <taxon>Micrococcaceae</taxon>
        <taxon>Glutamicibacter</taxon>
    </lineage>
</organism>